<evidence type="ECO:0000256" key="14">
    <source>
        <dbReference type="ARBA" id="ARBA00023136"/>
    </source>
</evidence>
<keyword evidence="19" id="KW-1185">Reference proteome</keyword>
<keyword evidence="5" id="KW-0997">Cell inner membrane</keyword>
<keyword evidence="16" id="KW-0175">Coiled coil</keyword>
<dbReference type="SMART" id="SM00387">
    <property type="entry name" value="HATPase_c"/>
    <property type="match status" value="1"/>
</dbReference>
<feature type="coiled-coil region" evidence="16">
    <location>
        <begin position="315"/>
        <end position="342"/>
    </location>
</feature>
<dbReference type="Proteomes" id="UP000575898">
    <property type="component" value="Unassembled WGS sequence"/>
</dbReference>
<dbReference type="CDD" id="cd00082">
    <property type="entry name" value="HisKA"/>
    <property type="match status" value="1"/>
</dbReference>
<evidence type="ECO:0000259" key="17">
    <source>
        <dbReference type="PROSITE" id="PS50109"/>
    </source>
</evidence>
<accession>A0A840MS05</accession>
<evidence type="ECO:0000256" key="11">
    <source>
        <dbReference type="ARBA" id="ARBA00022840"/>
    </source>
</evidence>
<dbReference type="GO" id="GO:0005524">
    <property type="term" value="F:ATP binding"/>
    <property type="evidence" value="ECO:0007669"/>
    <property type="project" value="UniProtKB-KW"/>
</dbReference>
<evidence type="ECO:0000313" key="19">
    <source>
        <dbReference type="Proteomes" id="UP000575898"/>
    </source>
</evidence>
<comment type="caution">
    <text evidence="18">The sequence shown here is derived from an EMBL/GenBank/DDBJ whole genome shotgun (WGS) entry which is preliminary data.</text>
</comment>
<keyword evidence="9" id="KW-0547">Nucleotide-binding</keyword>
<keyword evidence="11" id="KW-0067">ATP-binding</keyword>
<keyword evidence="14" id="KW-0472">Membrane</keyword>
<evidence type="ECO:0000256" key="5">
    <source>
        <dbReference type="ARBA" id="ARBA00022519"/>
    </source>
</evidence>
<dbReference type="Pfam" id="PF02518">
    <property type="entry name" value="HATPase_c"/>
    <property type="match status" value="1"/>
</dbReference>
<dbReference type="InterPro" id="IPR003594">
    <property type="entry name" value="HATPase_dom"/>
</dbReference>
<proteinExistence type="predicted"/>
<gene>
    <name evidence="18" type="ORF">HNQ59_002341</name>
</gene>
<evidence type="ECO:0000256" key="16">
    <source>
        <dbReference type="SAM" id="Coils"/>
    </source>
</evidence>
<dbReference type="PRINTS" id="PR00344">
    <property type="entry name" value="BCTRLSENSOR"/>
</dbReference>
<evidence type="ECO:0000256" key="13">
    <source>
        <dbReference type="ARBA" id="ARBA00023012"/>
    </source>
</evidence>
<dbReference type="EC" id="2.7.13.3" evidence="3"/>
<evidence type="ECO:0000256" key="4">
    <source>
        <dbReference type="ARBA" id="ARBA00022475"/>
    </source>
</evidence>
<evidence type="ECO:0000313" key="18">
    <source>
        <dbReference type="EMBL" id="MBB5019043.1"/>
    </source>
</evidence>
<evidence type="ECO:0000256" key="10">
    <source>
        <dbReference type="ARBA" id="ARBA00022777"/>
    </source>
</evidence>
<dbReference type="SUPFAM" id="SSF103190">
    <property type="entry name" value="Sensory domain-like"/>
    <property type="match status" value="1"/>
</dbReference>
<dbReference type="EMBL" id="JACHHY010000013">
    <property type="protein sequence ID" value="MBB5019043.1"/>
    <property type="molecule type" value="Genomic_DNA"/>
</dbReference>
<dbReference type="GO" id="GO:0000155">
    <property type="term" value="F:phosphorelay sensor kinase activity"/>
    <property type="evidence" value="ECO:0007669"/>
    <property type="project" value="InterPro"/>
</dbReference>
<dbReference type="AlphaFoldDB" id="A0A840MS05"/>
<organism evidence="18 19">
    <name type="scientific">Chitinivorax tropicus</name>
    <dbReference type="NCBI Taxonomy" id="714531"/>
    <lineage>
        <taxon>Bacteria</taxon>
        <taxon>Pseudomonadati</taxon>
        <taxon>Pseudomonadota</taxon>
        <taxon>Betaproteobacteria</taxon>
        <taxon>Chitinivorax</taxon>
    </lineage>
</organism>
<dbReference type="Pfam" id="PF02743">
    <property type="entry name" value="dCache_1"/>
    <property type="match status" value="1"/>
</dbReference>
<keyword evidence="13" id="KW-0902">Two-component regulatory system</keyword>
<dbReference type="GO" id="GO:0005886">
    <property type="term" value="C:plasma membrane"/>
    <property type="evidence" value="ECO:0007669"/>
    <property type="project" value="UniProtKB-SubCell"/>
</dbReference>
<evidence type="ECO:0000256" key="9">
    <source>
        <dbReference type="ARBA" id="ARBA00022741"/>
    </source>
</evidence>
<keyword evidence="4" id="KW-1003">Cell membrane</keyword>
<name>A0A840MS05_9PROT</name>
<dbReference type="InterPro" id="IPR004358">
    <property type="entry name" value="Sig_transdc_His_kin-like_C"/>
</dbReference>
<dbReference type="InterPro" id="IPR029151">
    <property type="entry name" value="Sensor-like_sf"/>
</dbReference>
<dbReference type="InterPro" id="IPR003661">
    <property type="entry name" value="HisK_dim/P_dom"/>
</dbReference>
<comment type="subcellular location">
    <subcellularLocation>
        <location evidence="2">Cell inner membrane</location>
        <topology evidence="2">Multi-pass membrane protein</topology>
    </subcellularLocation>
</comment>
<dbReference type="SUPFAM" id="SSF55874">
    <property type="entry name" value="ATPase domain of HSP90 chaperone/DNA topoisomerase II/histidine kinase"/>
    <property type="match status" value="1"/>
</dbReference>
<dbReference type="PANTHER" id="PTHR43065">
    <property type="entry name" value="SENSOR HISTIDINE KINASE"/>
    <property type="match status" value="1"/>
</dbReference>
<keyword evidence="10 18" id="KW-0418">Kinase</keyword>
<feature type="domain" description="Histidine kinase" evidence="17">
    <location>
        <begin position="390"/>
        <end position="602"/>
    </location>
</feature>
<dbReference type="InterPro" id="IPR036890">
    <property type="entry name" value="HATPase_C_sf"/>
</dbReference>
<dbReference type="Gene3D" id="3.30.565.10">
    <property type="entry name" value="Histidine kinase-like ATPase, C-terminal domain"/>
    <property type="match status" value="1"/>
</dbReference>
<dbReference type="InterPro" id="IPR017055">
    <property type="entry name" value="Sig_transdc_His_kinase_DctB"/>
</dbReference>
<evidence type="ECO:0000256" key="1">
    <source>
        <dbReference type="ARBA" id="ARBA00000085"/>
    </source>
</evidence>
<evidence type="ECO:0000256" key="2">
    <source>
        <dbReference type="ARBA" id="ARBA00004429"/>
    </source>
</evidence>
<dbReference type="FunFam" id="1.10.287.130:FF:000049">
    <property type="entry name" value="C4-dicarboxylate transport sensor protein DctB"/>
    <property type="match status" value="1"/>
</dbReference>
<sequence length="607" mass="65957">MSHWRRIWRIAVVLLIITAAGAAGFHISQTLAYQQQLARSQVQLRVFGQTIASELARYDYVPHVLTLDSKINQLLDNPDQAAVVQAANLYLSALNERTATRAIYILDKTGKVLATSNWQRPDSYLGEDLSYRPYFRAAIQGQTGRFYGVGTTRSEPGYYLSAPLGNRRSPSGVAVVKVGLEPLEANWQGLDGGVLLVDENGVVILASQPRWRLQTVFPLAPAKRAALDRSLQYNRAPLPSMGIEQQKAIADDAELVRIRKGSLLLSQNMPLAGTAWRLYLLSSTQALQMGALKTATLASGGSALLALLGVVWNARRRINAERQKARIALEAANAELERKVIERTADLSAANLQLQAEVTERIRTEATLRRAQDELLQAGKLAVIGQMSTGIAHELNQPLAALRTLSGNTVRFLARGDLATAQSNLQTIIQLVERMGKISGALKSFARKSSNRMVPVELNAALENALFLLETRIHSAGVVIERDMPAQAWVKAEATRLEQVLVNLLANALDAVATVTNPHIRVVGQLEQGEVSVSICDNGPGLTAEAEARLFEPFFTTKPVGEGLGLGLTLSIGILDEFGGRLSGYHQPQGGACFTMVLPQTTKEMLG</sequence>
<dbReference type="InterPro" id="IPR036097">
    <property type="entry name" value="HisK_dim/P_sf"/>
</dbReference>
<evidence type="ECO:0000256" key="15">
    <source>
        <dbReference type="ARBA" id="ARBA00073143"/>
    </source>
</evidence>
<dbReference type="Gene3D" id="6.10.250.3020">
    <property type="match status" value="1"/>
</dbReference>
<evidence type="ECO:0000256" key="6">
    <source>
        <dbReference type="ARBA" id="ARBA00022553"/>
    </source>
</evidence>
<dbReference type="Gene3D" id="1.10.287.130">
    <property type="match status" value="1"/>
</dbReference>
<evidence type="ECO:0000256" key="7">
    <source>
        <dbReference type="ARBA" id="ARBA00022679"/>
    </source>
</evidence>
<dbReference type="PANTHER" id="PTHR43065:SF46">
    <property type="entry name" value="C4-DICARBOXYLATE TRANSPORT SENSOR PROTEIN DCTB"/>
    <property type="match status" value="1"/>
</dbReference>
<protein>
    <recommendedName>
        <fullName evidence="15">C4-dicarboxylate transport sensor protein DctB</fullName>
        <ecNumber evidence="3">2.7.13.3</ecNumber>
    </recommendedName>
</protein>
<evidence type="ECO:0000256" key="12">
    <source>
        <dbReference type="ARBA" id="ARBA00022989"/>
    </source>
</evidence>
<dbReference type="SMART" id="SM00388">
    <property type="entry name" value="HisKA"/>
    <property type="match status" value="1"/>
</dbReference>
<evidence type="ECO:0000256" key="3">
    <source>
        <dbReference type="ARBA" id="ARBA00012438"/>
    </source>
</evidence>
<dbReference type="InterPro" id="IPR005467">
    <property type="entry name" value="His_kinase_dom"/>
</dbReference>
<keyword evidence="8" id="KW-0812">Transmembrane</keyword>
<evidence type="ECO:0000256" key="8">
    <source>
        <dbReference type="ARBA" id="ARBA00022692"/>
    </source>
</evidence>
<dbReference type="SUPFAM" id="SSF47384">
    <property type="entry name" value="Homodimeric domain of signal transducing histidine kinase"/>
    <property type="match status" value="1"/>
</dbReference>
<keyword evidence="12" id="KW-1133">Transmembrane helix</keyword>
<dbReference type="RefSeq" id="WP_184039226.1">
    <property type="nucleotide sequence ID" value="NZ_JACHHY010000013.1"/>
</dbReference>
<dbReference type="PIRSF" id="PIRSF036431">
    <property type="entry name" value="STHK_DctB"/>
    <property type="match status" value="1"/>
</dbReference>
<dbReference type="InterPro" id="IPR033479">
    <property type="entry name" value="dCache_1"/>
</dbReference>
<keyword evidence="7 18" id="KW-0808">Transferase</keyword>
<comment type="catalytic activity">
    <reaction evidence="1">
        <text>ATP + protein L-histidine = ADP + protein N-phospho-L-histidine.</text>
        <dbReference type="EC" id="2.7.13.3"/>
    </reaction>
</comment>
<reference evidence="18 19" key="1">
    <citation type="submission" date="2020-08" db="EMBL/GenBank/DDBJ databases">
        <title>Genomic Encyclopedia of Type Strains, Phase IV (KMG-IV): sequencing the most valuable type-strain genomes for metagenomic binning, comparative biology and taxonomic classification.</title>
        <authorList>
            <person name="Goeker M."/>
        </authorList>
    </citation>
    <scope>NUCLEOTIDE SEQUENCE [LARGE SCALE GENOMIC DNA]</scope>
    <source>
        <strain evidence="18 19">DSM 27165</strain>
    </source>
</reference>
<dbReference type="Gene3D" id="3.30.450.20">
    <property type="entry name" value="PAS domain"/>
    <property type="match status" value="2"/>
</dbReference>
<dbReference type="PROSITE" id="PS50109">
    <property type="entry name" value="HIS_KIN"/>
    <property type="match status" value="1"/>
</dbReference>
<keyword evidence="6" id="KW-0597">Phosphoprotein</keyword>